<dbReference type="PIRSF" id="PIRSF003128">
    <property type="entry name" value="RecN"/>
    <property type="match status" value="1"/>
</dbReference>
<feature type="domain" description="RecF/RecN/SMC N-terminal" evidence="11">
    <location>
        <begin position="1"/>
        <end position="512"/>
    </location>
</feature>
<evidence type="ECO:0000256" key="4">
    <source>
        <dbReference type="ARBA" id="ARBA00022741"/>
    </source>
</evidence>
<dbReference type="Proteomes" id="UP000004018">
    <property type="component" value="Unassembled WGS sequence"/>
</dbReference>
<sequence>MLQSLHIRHFALIEELHIHFGDGLTIFTGETGAGKSILLDAMGMLAGKRASASFVRQGTESFVVEGAFFFSNENEVLQQVLAANHIEAEDGQLVISRQFRRNGRGTTLINGTLVPLTTVKQIGEQLLDIHGQYDNRLIFDAAYHVEILDSLTPALTEARRAYDLAYKTWARIVKEIKTLQKEESEKARLLSVLEFQIKEIEAAQLREGEDDELEHHIKTAAHSEHIKNNIQDMLFAFEGGERQKGLLEQLETVQRVLLKTASYDPSFQEMATRLEALIYEVADVHDSLVSYAEAFDFDERALDRMQSRLAVIEKLKRKYGFSIPHILAFLARSQKEYERLEESESVLAALQKKEREAAQTAKEKAAGLQVLRLQAAKDFQQQMTATLKELGMARSRIAFHIEPMREITPLGAATVALYFSANAGEAMMPLVKIASGGEISRIALALKSVSGCTQAEKTMIFDEIDVGISGQTGVQVAKHIRKLCQDGQIFCITHLPQTAAAADKHYFIYKQEIEGRTVSQVKALTAEEHVQEIARMFGGDDIREAGLTAARGLIAKSKQSDCETVGGS</sequence>
<dbReference type="NCBIfam" id="TIGR00634">
    <property type="entry name" value="recN"/>
    <property type="match status" value="1"/>
</dbReference>
<accession>A0ABP2L4F9</accession>
<dbReference type="PANTHER" id="PTHR11059:SF0">
    <property type="entry name" value="DNA REPAIR PROTEIN RECN"/>
    <property type="match status" value="1"/>
</dbReference>
<evidence type="ECO:0000256" key="9">
    <source>
        <dbReference type="PIRNR" id="PIRNR003128"/>
    </source>
</evidence>
<keyword evidence="7 9" id="KW-0234">DNA repair</keyword>
<comment type="function">
    <text evidence="1 9">May be involved in recombinational repair of damaged DNA.</text>
</comment>
<keyword evidence="5 9" id="KW-0227">DNA damage</keyword>
<comment type="caution">
    <text evidence="12">The sequence shown here is derived from an EMBL/GenBank/DDBJ whole genome shotgun (WGS) entry which is preliminary data.</text>
</comment>
<evidence type="ECO:0000256" key="7">
    <source>
        <dbReference type="ARBA" id="ARBA00023204"/>
    </source>
</evidence>
<gene>
    <name evidence="12" type="primary">recN</name>
    <name evidence="12" type="ORF">HMPREF1039_1048</name>
</gene>
<evidence type="ECO:0000256" key="5">
    <source>
        <dbReference type="ARBA" id="ARBA00022763"/>
    </source>
</evidence>
<evidence type="ECO:0000256" key="1">
    <source>
        <dbReference type="ARBA" id="ARBA00003618"/>
    </source>
</evidence>
<dbReference type="InterPro" id="IPR004604">
    <property type="entry name" value="DNA_recomb/repair_RecN"/>
</dbReference>
<keyword evidence="6" id="KW-0067">ATP-binding</keyword>
<evidence type="ECO:0000313" key="12">
    <source>
        <dbReference type="EMBL" id="EGL40919.1"/>
    </source>
</evidence>
<feature type="coiled-coil region" evidence="10">
    <location>
        <begin position="333"/>
        <end position="360"/>
    </location>
</feature>
<dbReference type="SUPFAM" id="SSF52540">
    <property type="entry name" value="P-loop containing nucleoside triphosphate hydrolases"/>
    <property type="match status" value="1"/>
</dbReference>
<dbReference type="InterPro" id="IPR003395">
    <property type="entry name" value="RecF/RecN/SMC_N"/>
</dbReference>
<keyword evidence="4" id="KW-0547">Nucleotide-binding</keyword>
<evidence type="ECO:0000256" key="2">
    <source>
        <dbReference type="ARBA" id="ARBA00009441"/>
    </source>
</evidence>
<organism evidence="12 13">
    <name type="scientific">Megasphaera lornae</name>
    <dbReference type="NCBI Taxonomy" id="1000568"/>
    <lineage>
        <taxon>Bacteria</taxon>
        <taxon>Bacillati</taxon>
        <taxon>Bacillota</taxon>
        <taxon>Negativicutes</taxon>
        <taxon>Veillonellales</taxon>
        <taxon>Veillonellaceae</taxon>
        <taxon>Megasphaera</taxon>
    </lineage>
</organism>
<dbReference type="InterPro" id="IPR027417">
    <property type="entry name" value="P-loop_NTPase"/>
</dbReference>
<keyword evidence="10" id="KW-0175">Coiled coil</keyword>
<dbReference type="PANTHER" id="PTHR11059">
    <property type="entry name" value="DNA REPAIR PROTEIN RECN"/>
    <property type="match status" value="1"/>
</dbReference>
<dbReference type="Pfam" id="PF02463">
    <property type="entry name" value="SMC_N"/>
    <property type="match status" value="1"/>
</dbReference>
<proteinExistence type="inferred from homology"/>
<keyword evidence="13" id="KW-1185">Reference proteome</keyword>
<comment type="similarity">
    <text evidence="2 9">Belongs to the RecN family.</text>
</comment>
<evidence type="ECO:0000256" key="10">
    <source>
        <dbReference type="SAM" id="Coils"/>
    </source>
</evidence>
<reference evidence="12 13" key="1">
    <citation type="submission" date="2011-04" db="EMBL/GenBank/DDBJ databases">
        <authorList>
            <person name="Harkins D.M."/>
            <person name="Madupu R."/>
            <person name="Durkin A.S."/>
            <person name="Torralba M."/>
            <person name="Methe B."/>
            <person name="Sutton G.G."/>
            <person name="Nelson K.E."/>
        </authorList>
    </citation>
    <scope>NUCLEOTIDE SEQUENCE [LARGE SCALE GENOMIC DNA]</scope>
    <source>
        <strain evidence="12 13">UPII 199-6</strain>
    </source>
</reference>
<dbReference type="EMBL" id="AFIJ01000020">
    <property type="protein sequence ID" value="EGL40919.1"/>
    <property type="molecule type" value="Genomic_DNA"/>
</dbReference>
<dbReference type="RefSeq" id="WP_007390950.1">
    <property type="nucleotide sequence ID" value="NZ_AFIJ01000020.1"/>
</dbReference>
<evidence type="ECO:0000259" key="11">
    <source>
        <dbReference type="Pfam" id="PF02463"/>
    </source>
</evidence>
<protein>
    <recommendedName>
        <fullName evidence="3 9">DNA repair protein RecN</fullName>
    </recommendedName>
    <alternativeName>
        <fullName evidence="8 9">Recombination protein N</fullName>
    </alternativeName>
</protein>
<evidence type="ECO:0000313" key="13">
    <source>
        <dbReference type="Proteomes" id="UP000004018"/>
    </source>
</evidence>
<evidence type="ECO:0000256" key="3">
    <source>
        <dbReference type="ARBA" id="ARBA00021315"/>
    </source>
</evidence>
<dbReference type="Gene3D" id="3.40.50.300">
    <property type="entry name" value="P-loop containing nucleotide triphosphate hydrolases"/>
    <property type="match status" value="2"/>
</dbReference>
<evidence type="ECO:0000256" key="8">
    <source>
        <dbReference type="ARBA" id="ARBA00033408"/>
    </source>
</evidence>
<dbReference type="CDD" id="cd03241">
    <property type="entry name" value="ABC_RecN"/>
    <property type="match status" value="2"/>
</dbReference>
<evidence type="ECO:0000256" key="6">
    <source>
        <dbReference type="ARBA" id="ARBA00022840"/>
    </source>
</evidence>
<name>A0ABP2L4F9_9FIRM</name>